<dbReference type="Proteomes" id="UP000242715">
    <property type="component" value="Unassembled WGS sequence"/>
</dbReference>
<protein>
    <recommendedName>
        <fullName evidence="3">RING-CH-type domain-containing protein</fullName>
    </recommendedName>
</protein>
<sequence>MPECHTTPWVAIITASIVVLDRMATYAHVIGFEDEANLHKEKDNDFIAPSKYVHQVCLDHWLSVKKGFIVKLTMLRKSASMVQV</sequence>
<accession>A0A2Z6MK60</accession>
<evidence type="ECO:0000313" key="2">
    <source>
        <dbReference type="Proteomes" id="UP000242715"/>
    </source>
</evidence>
<evidence type="ECO:0008006" key="3">
    <source>
        <dbReference type="Google" id="ProtNLM"/>
    </source>
</evidence>
<gene>
    <name evidence="1" type="ORF">TSUD_358330</name>
</gene>
<proteinExistence type="predicted"/>
<reference evidence="2" key="1">
    <citation type="journal article" date="2017" name="Front. Plant Sci.">
        <title>Climate Clever Clovers: New Paradigm to Reduce the Environmental Footprint of Ruminants by Breeding Low Methanogenic Forages Utilizing Haplotype Variation.</title>
        <authorList>
            <person name="Kaur P."/>
            <person name="Appels R."/>
            <person name="Bayer P.E."/>
            <person name="Keeble-Gagnere G."/>
            <person name="Wang J."/>
            <person name="Hirakawa H."/>
            <person name="Shirasawa K."/>
            <person name="Vercoe P."/>
            <person name="Stefanova K."/>
            <person name="Durmic Z."/>
            <person name="Nichols P."/>
            <person name="Revell C."/>
            <person name="Isobe S.N."/>
            <person name="Edwards D."/>
            <person name="Erskine W."/>
        </authorList>
    </citation>
    <scope>NUCLEOTIDE SEQUENCE [LARGE SCALE GENOMIC DNA]</scope>
    <source>
        <strain evidence="2">cv. Daliak</strain>
    </source>
</reference>
<name>A0A2Z6MK60_TRISU</name>
<keyword evidence="2" id="KW-1185">Reference proteome</keyword>
<dbReference type="AlphaFoldDB" id="A0A2Z6MK60"/>
<organism evidence="1 2">
    <name type="scientific">Trifolium subterraneum</name>
    <name type="common">Subterranean clover</name>
    <dbReference type="NCBI Taxonomy" id="3900"/>
    <lineage>
        <taxon>Eukaryota</taxon>
        <taxon>Viridiplantae</taxon>
        <taxon>Streptophyta</taxon>
        <taxon>Embryophyta</taxon>
        <taxon>Tracheophyta</taxon>
        <taxon>Spermatophyta</taxon>
        <taxon>Magnoliopsida</taxon>
        <taxon>eudicotyledons</taxon>
        <taxon>Gunneridae</taxon>
        <taxon>Pentapetalae</taxon>
        <taxon>rosids</taxon>
        <taxon>fabids</taxon>
        <taxon>Fabales</taxon>
        <taxon>Fabaceae</taxon>
        <taxon>Papilionoideae</taxon>
        <taxon>50 kb inversion clade</taxon>
        <taxon>NPAAA clade</taxon>
        <taxon>Hologalegina</taxon>
        <taxon>IRL clade</taxon>
        <taxon>Trifolieae</taxon>
        <taxon>Trifolium</taxon>
    </lineage>
</organism>
<dbReference type="EMBL" id="DF973513">
    <property type="protein sequence ID" value="GAU32966.1"/>
    <property type="molecule type" value="Genomic_DNA"/>
</dbReference>
<evidence type="ECO:0000313" key="1">
    <source>
        <dbReference type="EMBL" id="GAU32966.1"/>
    </source>
</evidence>